<dbReference type="Pfam" id="PF00439">
    <property type="entry name" value="Bromodomain"/>
    <property type="match status" value="1"/>
</dbReference>
<dbReference type="SUPFAM" id="SSF47370">
    <property type="entry name" value="Bromodomain"/>
    <property type="match status" value="1"/>
</dbReference>
<feature type="compositionally biased region" description="Polar residues" evidence="3">
    <location>
        <begin position="480"/>
        <end position="500"/>
    </location>
</feature>
<dbReference type="PANTHER" id="PTHR22881:SF11">
    <property type="entry name" value="BROMODOMAIN-CONTAINING PROTEIN DDB_G0270170-LIKE ISOFORM X1"/>
    <property type="match status" value="1"/>
</dbReference>
<name>A0AAD4ITJ3_PERFH</name>
<sequence>MGKVATAATAEMKRKKKKGRPAKTQTQIPEYAPRPPIILGSPPITYSRSYRRNPKYFQIPPPDFDDDEDERKEKKVKLVVRLPQSDDSPQIDQKQQPQKKKASHSRDRDSASESGSDSEPESGSGSGSEPESEDRDARAKKRKINAVDHGSDGAGSIQEKKDVKATGTQQHGSPLESGPTSTLPDKKLLVFILDRLQKKDTYGVFSEPVDINELPDYFEVIDQPMDFGTVRKKLGNGAYKKLEELEADVFLICSNAMLYNAPDTVYYRQARSIQDIAKRDFENLKHEGDNGEPQPKVVRRGRPPNNKNQKKSLEMSPLDRAGADPSSGTALTSAEDRATGSNLYNLRKGPALYRNRSTDPYVSSYRPRNGENYSELSASILRADMKYSKKQFTVDENRRDTYSQFHPQSSANNSSVLANSMGDMKQLVLVGLQEPLAYARSLARFAANLGPVAWKVASKRIEYVVPPGTQYGPGWVAENGATSSQPPSFSTERQMPSNNPAGDYRTSELSSAVPHGLSEEMVEAVRKLNSQNERGIQGDVSAWKTPFPPVQQKHMYNQIQQSQIQRNGFGGMLGFDSSAVGTSRFAMPGHHSMEGHQLPPQTMNPMSRNDLLSNYSSAMNHAMQEEAKMQEALTTMPHREAEMWTFGKSSWPAVPAQQSRSFSVPPDLNVRVPAGSPSSSLQIGSPQQQPDLALQL</sequence>
<feature type="compositionally biased region" description="Polar residues" evidence="3">
    <location>
        <begin position="676"/>
        <end position="690"/>
    </location>
</feature>
<dbReference type="PANTHER" id="PTHR22881">
    <property type="entry name" value="BROMODOMAIN CONTAINING PROTEIN"/>
    <property type="match status" value="1"/>
</dbReference>
<reference evidence="5 6" key="1">
    <citation type="journal article" date="2021" name="Nat. Commun.">
        <title>Incipient diploidization of the medicinal plant Perilla within 10,000 years.</title>
        <authorList>
            <person name="Zhang Y."/>
            <person name="Shen Q."/>
            <person name="Leng L."/>
            <person name="Zhang D."/>
            <person name="Chen S."/>
            <person name="Shi Y."/>
            <person name="Ning Z."/>
            <person name="Chen S."/>
        </authorList>
    </citation>
    <scope>NUCLEOTIDE SEQUENCE [LARGE SCALE GENOMIC DNA]</scope>
    <source>
        <strain evidence="6">cv. PC099</strain>
    </source>
</reference>
<dbReference type="Gene3D" id="1.20.920.10">
    <property type="entry name" value="Bromodomain-like"/>
    <property type="match status" value="1"/>
</dbReference>
<feature type="region of interest" description="Disordered" evidence="3">
    <location>
        <begin position="282"/>
        <end position="336"/>
    </location>
</feature>
<feature type="compositionally biased region" description="Low complexity" evidence="3">
    <location>
        <begin position="112"/>
        <end position="129"/>
    </location>
</feature>
<comment type="caution">
    <text evidence="5">The sequence shown here is derived from an EMBL/GenBank/DDBJ whole genome shotgun (WGS) entry which is preliminary data.</text>
</comment>
<feature type="compositionally biased region" description="Polar residues" evidence="3">
    <location>
        <begin position="166"/>
        <end position="181"/>
    </location>
</feature>
<feature type="region of interest" description="Disordered" evidence="3">
    <location>
        <begin position="475"/>
        <end position="508"/>
    </location>
</feature>
<feature type="compositionally biased region" description="Low complexity" evidence="3">
    <location>
        <begin position="1"/>
        <end position="10"/>
    </location>
</feature>
<dbReference type="GO" id="GO:0003677">
    <property type="term" value="F:DNA binding"/>
    <property type="evidence" value="ECO:0007669"/>
    <property type="project" value="UniProtKB-KW"/>
</dbReference>
<dbReference type="Proteomes" id="UP001190926">
    <property type="component" value="Unassembled WGS sequence"/>
</dbReference>
<accession>A0AAD4ITJ3</accession>
<dbReference type="AlphaFoldDB" id="A0AAD4ITJ3"/>
<gene>
    <name evidence="5" type="ORF">C2S53_014981</name>
</gene>
<dbReference type="InterPro" id="IPR036427">
    <property type="entry name" value="Bromodomain-like_sf"/>
</dbReference>
<dbReference type="PROSITE" id="PS50014">
    <property type="entry name" value="BROMODOMAIN_2"/>
    <property type="match status" value="1"/>
</dbReference>
<keyword evidence="5" id="KW-0238">DNA-binding</keyword>
<organism evidence="5 6">
    <name type="scientific">Perilla frutescens var. hirtella</name>
    <name type="common">Perilla citriodora</name>
    <name type="synonym">Perilla setoyensis</name>
    <dbReference type="NCBI Taxonomy" id="608512"/>
    <lineage>
        <taxon>Eukaryota</taxon>
        <taxon>Viridiplantae</taxon>
        <taxon>Streptophyta</taxon>
        <taxon>Embryophyta</taxon>
        <taxon>Tracheophyta</taxon>
        <taxon>Spermatophyta</taxon>
        <taxon>Magnoliopsida</taxon>
        <taxon>eudicotyledons</taxon>
        <taxon>Gunneridae</taxon>
        <taxon>Pentapetalae</taxon>
        <taxon>asterids</taxon>
        <taxon>lamiids</taxon>
        <taxon>Lamiales</taxon>
        <taxon>Lamiaceae</taxon>
        <taxon>Nepetoideae</taxon>
        <taxon>Elsholtzieae</taxon>
        <taxon>Perilla</taxon>
    </lineage>
</organism>
<keyword evidence="1 2" id="KW-0103">Bromodomain</keyword>
<feature type="compositionally biased region" description="Low complexity" evidence="3">
    <location>
        <begin position="79"/>
        <end position="96"/>
    </location>
</feature>
<proteinExistence type="predicted"/>
<evidence type="ECO:0000313" key="6">
    <source>
        <dbReference type="Proteomes" id="UP001190926"/>
    </source>
</evidence>
<evidence type="ECO:0000256" key="2">
    <source>
        <dbReference type="PROSITE-ProRule" id="PRU00035"/>
    </source>
</evidence>
<evidence type="ECO:0000259" key="4">
    <source>
        <dbReference type="PROSITE" id="PS50014"/>
    </source>
</evidence>
<dbReference type="EMBL" id="SDAM02002693">
    <property type="protein sequence ID" value="KAH6821071.1"/>
    <property type="molecule type" value="Genomic_DNA"/>
</dbReference>
<evidence type="ECO:0000256" key="1">
    <source>
        <dbReference type="ARBA" id="ARBA00023117"/>
    </source>
</evidence>
<dbReference type="InterPro" id="IPR001487">
    <property type="entry name" value="Bromodomain"/>
</dbReference>
<feature type="domain" description="Bromo" evidence="4">
    <location>
        <begin position="197"/>
        <end position="267"/>
    </location>
</feature>
<dbReference type="PRINTS" id="PR00503">
    <property type="entry name" value="BROMODOMAIN"/>
</dbReference>
<feature type="region of interest" description="Disordered" evidence="3">
    <location>
        <begin position="656"/>
        <end position="696"/>
    </location>
</feature>
<dbReference type="SMART" id="SM00297">
    <property type="entry name" value="BROMO"/>
    <property type="match status" value="1"/>
</dbReference>
<protein>
    <submittedName>
        <fullName evidence="5">DNA-binding bromodomain-containing protein</fullName>
    </submittedName>
</protein>
<evidence type="ECO:0000313" key="5">
    <source>
        <dbReference type="EMBL" id="KAH6821071.1"/>
    </source>
</evidence>
<feature type="region of interest" description="Disordered" evidence="3">
    <location>
        <begin position="1"/>
        <end position="181"/>
    </location>
</feature>
<keyword evidence="6" id="KW-1185">Reference proteome</keyword>
<dbReference type="InterPro" id="IPR051831">
    <property type="entry name" value="Bromodomain_contain_prot"/>
</dbReference>
<evidence type="ECO:0000256" key="3">
    <source>
        <dbReference type="SAM" id="MobiDB-lite"/>
    </source>
</evidence>